<sequence length="205" mass="21007">MAVTPAGSGDPRRRSSKAVGARLERPGAALALVFVVLLLAVIGVPALGNALVVDPRVTVLPEGGKSFSPTRDGAGVTYRVPGGWFFRESEFSGERQLFHSPEETALLDVRFVDAGRTAAETLLREAGSELDGVVLHDVTSERSDGADSATVVRADVQGAAFGVVQFDGSPVALVVRGSGTAAQSSAAQSPAALVDSLLAGAEPAR</sequence>
<gene>
    <name evidence="1" type="ORF">NVV95_12050</name>
</gene>
<dbReference type="Proteomes" id="UP001165580">
    <property type="component" value="Unassembled WGS sequence"/>
</dbReference>
<dbReference type="RefSeq" id="WP_259486780.1">
    <property type="nucleotide sequence ID" value="NZ_JANTEZ010000004.1"/>
</dbReference>
<proteinExistence type="predicted"/>
<keyword evidence="2" id="KW-1185">Reference proteome</keyword>
<name>A0ABT2GK18_9MICO</name>
<reference evidence="1" key="1">
    <citation type="submission" date="2022-08" db="EMBL/GenBank/DDBJ databases">
        <authorList>
            <person name="Deng Y."/>
            <person name="Han X.-F."/>
            <person name="Zhang Y.-Q."/>
        </authorList>
    </citation>
    <scope>NUCLEOTIDE SEQUENCE</scope>
    <source>
        <strain evidence="1">CPCC 205716</strain>
    </source>
</reference>
<organism evidence="1 2">
    <name type="scientific">Herbiconiux gentiana</name>
    <dbReference type="NCBI Taxonomy" id="2970912"/>
    <lineage>
        <taxon>Bacteria</taxon>
        <taxon>Bacillati</taxon>
        <taxon>Actinomycetota</taxon>
        <taxon>Actinomycetes</taxon>
        <taxon>Micrococcales</taxon>
        <taxon>Microbacteriaceae</taxon>
        <taxon>Herbiconiux</taxon>
    </lineage>
</organism>
<evidence type="ECO:0000313" key="1">
    <source>
        <dbReference type="EMBL" id="MCS5715279.1"/>
    </source>
</evidence>
<evidence type="ECO:0008006" key="3">
    <source>
        <dbReference type="Google" id="ProtNLM"/>
    </source>
</evidence>
<protein>
    <recommendedName>
        <fullName evidence="3">DUF4245 domain-containing protein</fullName>
    </recommendedName>
</protein>
<accession>A0ABT2GK18</accession>
<evidence type="ECO:0000313" key="2">
    <source>
        <dbReference type="Proteomes" id="UP001165580"/>
    </source>
</evidence>
<dbReference type="EMBL" id="JANTEZ010000004">
    <property type="protein sequence ID" value="MCS5715279.1"/>
    <property type="molecule type" value="Genomic_DNA"/>
</dbReference>
<comment type="caution">
    <text evidence="1">The sequence shown here is derived from an EMBL/GenBank/DDBJ whole genome shotgun (WGS) entry which is preliminary data.</text>
</comment>